<reference evidence="4" key="1">
    <citation type="submission" date="2021-02" db="EMBL/GenBank/DDBJ databases">
        <authorList>
            <person name="Nowell W R."/>
        </authorList>
    </citation>
    <scope>NUCLEOTIDE SEQUENCE</scope>
</reference>
<dbReference type="Proteomes" id="UP000663828">
    <property type="component" value="Unassembled WGS sequence"/>
</dbReference>
<evidence type="ECO:0000313" key="3">
    <source>
        <dbReference type="EMBL" id="CAF1113815.1"/>
    </source>
</evidence>
<comment type="caution">
    <text evidence="4">The sequence shown here is derived from an EMBL/GenBank/DDBJ whole genome shotgun (WGS) entry which is preliminary data.</text>
</comment>
<keyword evidence="1" id="KW-0378">Hydrolase</keyword>
<feature type="domain" description="Alpha/beta hydrolase fold-3" evidence="2">
    <location>
        <begin position="139"/>
        <end position="343"/>
    </location>
</feature>
<sequence>MSSSGGLKKLIFVVVIAAVAVPLRYGSTNHKYLLMRLLHSTLTLKNCFVVDPDRQSLSPAYRAFEEMLKMSPPQSFAHSTNPLATIQSVRASFSFRDIIPEPSGCHMIKEAFTHDGRTVDGYWIDYREKDSRKQSEKIILYFHGGGYMLGDINFYSGVECHLSRLFNLPILHLEYRLIPEHPVPSAVEDAVTIYRSLLTQNVSPSRIFIMGDSAGGGLALLTVQSLINHKIPVPHGVVAITPWTDFSASGESYTRNQPTDVMLRTDNTKWQAKVIMDTYGSKLLPTGPIVSPLFGSFKGFPPLYVNVGTADILEDDGRAVVKKAQEAGVKVKFEAGLHMMHVYPLFFSYFPEARDTLDNINKWMQSI</sequence>
<organism evidence="4 5">
    <name type="scientific">Adineta ricciae</name>
    <name type="common">Rotifer</name>
    <dbReference type="NCBI Taxonomy" id="249248"/>
    <lineage>
        <taxon>Eukaryota</taxon>
        <taxon>Metazoa</taxon>
        <taxon>Spiralia</taxon>
        <taxon>Gnathifera</taxon>
        <taxon>Rotifera</taxon>
        <taxon>Eurotatoria</taxon>
        <taxon>Bdelloidea</taxon>
        <taxon>Adinetida</taxon>
        <taxon>Adinetidae</taxon>
        <taxon>Adineta</taxon>
    </lineage>
</organism>
<dbReference type="InterPro" id="IPR029058">
    <property type="entry name" value="AB_hydrolase_fold"/>
</dbReference>
<protein>
    <recommendedName>
        <fullName evidence="2">Alpha/beta hydrolase fold-3 domain-containing protein</fullName>
    </recommendedName>
</protein>
<evidence type="ECO:0000313" key="4">
    <source>
        <dbReference type="EMBL" id="CAF1656137.1"/>
    </source>
</evidence>
<dbReference type="EMBL" id="CAJNOR010010717">
    <property type="protein sequence ID" value="CAF1656137.1"/>
    <property type="molecule type" value="Genomic_DNA"/>
</dbReference>
<proteinExistence type="predicted"/>
<gene>
    <name evidence="3" type="ORF">EDS130_LOCUS20671</name>
    <name evidence="4" type="ORF">XAT740_LOCUS55949</name>
</gene>
<dbReference type="PANTHER" id="PTHR48081:SF8">
    <property type="entry name" value="ALPHA_BETA HYDROLASE FOLD-3 DOMAIN-CONTAINING PROTEIN-RELATED"/>
    <property type="match status" value="1"/>
</dbReference>
<dbReference type="PANTHER" id="PTHR48081">
    <property type="entry name" value="AB HYDROLASE SUPERFAMILY PROTEIN C4A8.06C"/>
    <property type="match status" value="1"/>
</dbReference>
<keyword evidence="5" id="KW-1185">Reference proteome</keyword>
<dbReference type="Pfam" id="PF07859">
    <property type="entry name" value="Abhydrolase_3"/>
    <property type="match status" value="1"/>
</dbReference>
<evidence type="ECO:0000313" key="5">
    <source>
        <dbReference type="Proteomes" id="UP000663828"/>
    </source>
</evidence>
<dbReference type="InterPro" id="IPR050300">
    <property type="entry name" value="GDXG_lipolytic_enzyme"/>
</dbReference>
<dbReference type="InterPro" id="IPR013094">
    <property type="entry name" value="AB_hydrolase_3"/>
</dbReference>
<dbReference type="GO" id="GO:0016787">
    <property type="term" value="F:hydrolase activity"/>
    <property type="evidence" value="ECO:0007669"/>
    <property type="project" value="UniProtKB-KW"/>
</dbReference>
<dbReference type="SUPFAM" id="SSF53474">
    <property type="entry name" value="alpha/beta-Hydrolases"/>
    <property type="match status" value="1"/>
</dbReference>
<accession>A0A816F0L9</accession>
<dbReference type="EMBL" id="CAJNOJ010000102">
    <property type="protein sequence ID" value="CAF1113815.1"/>
    <property type="molecule type" value="Genomic_DNA"/>
</dbReference>
<evidence type="ECO:0000259" key="2">
    <source>
        <dbReference type="Pfam" id="PF07859"/>
    </source>
</evidence>
<dbReference type="AlphaFoldDB" id="A0A816F0L9"/>
<evidence type="ECO:0000256" key="1">
    <source>
        <dbReference type="ARBA" id="ARBA00022801"/>
    </source>
</evidence>
<name>A0A816F0L9_ADIRI</name>
<dbReference type="Gene3D" id="3.40.50.1820">
    <property type="entry name" value="alpha/beta hydrolase"/>
    <property type="match status" value="1"/>
</dbReference>
<dbReference type="Proteomes" id="UP000663852">
    <property type="component" value="Unassembled WGS sequence"/>
</dbReference>
<dbReference type="OrthoDB" id="408631at2759"/>